<dbReference type="KEGG" id="bhc:JFL75_19935"/>
<protein>
    <submittedName>
        <fullName evidence="1">Uncharacterized protein</fullName>
    </submittedName>
</protein>
<dbReference type="RefSeq" id="WP_215626476.1">
    <property type="nucleotide sequence ID" value="NZ_CP067089.2"/>
</dbReference>
<proteinExistence type="predicted"/>
<reference evidence="1" key="1">
    <citation type="submission" date="2021-01" db="EMBL/GenBank/DDBJ databases">
        <title>Description of Breznakiella homolactica.</title>
        <authorList>
            <person name="Song Y."/>
            <person name="Brune A."/>
        </authorList>
    </citation>
    <scope>NUCLEOTIDE SEQUENCE</scope>
    <source>
        <strain evidence="1">RmG30</strain>
    </source>
</reference>
<organism evidence="1 2">
    <name type="scientific">Breznakiella homolactica</name>
    <dbReference type="NCBI Taxonomy" id="2798577"/>
    <lineage>
        <taxon>Bacteria</taxon>
        <taxon>Pseudomonadati</taxon>
        <taxon>Spirochaetota</taxon>
        <taxon>Spirochaetia</taxon>
        <taxon>Spirochaetales</taxon>
        <taxon>Breznakiellaceae</taxon>
        <taxon>Breznakiella</taxon>
    </lineage>
</organism>
<evidence type="ECO:0000313" key="2">
    <source>
        <dbReference type="Proteomes" id="UP000595917"/>
    </source>
</evidence>
<dbReference type="AlphaFoldDB" id="A0A7T8BAA4"/>
<accession>A0A7T8BAA4</accession>
<evidence type="ECO:0000313" key="1">
    <source>
        <dbReference type="EMBL" id="QQO09171.1"/>
    </source>
</evidence>
<dbReference type="EMBL" id="CP067089">
    <property type="protein sequence ID" value="QQO09171.1"/>
    <property type="molecule type" value="Genomic_DNA"/>
</dbReference>
<sequence length="98" mass="11119">MANHFPKGEVCFDAESKWAVSFSNKMAAKTGNKGALMHFYVNNPRQSKAWSRDIAEVTCEPYCTGIPRKKSWESQTRIRMAMLDGLGMMKLVRIRFAG</sequence>
<name>A0A7T8BAA4_9SPIR</name>
<dbReference type="Proteomes" id="UP000595917">
    <property type="component" value="Chromosome"/>
</dbReference>
<keyword evidence="2" id="KW-1185">Reference proteome</keyword>
<gene>
    <name evidence="1" type="ORF">JFL75_19935</name>
</gene>